<dbReference type="GO" id="GO:0009507">
    <property type="term" value="C:chloroplast"/>
    <property type="evidence" value="ECO:0007669"/>
    <property type="project" value="TreeGrafter"/>
</dbReference>
<dbReference type="EMBL" id="PKPP01003287">
    <property type="protein sequence ID" value="PWA70195.1"/>
    <property type="molecule type" value="Genomic_DNA"/>
</dbReference>
<organism evidence="7 8">
    <name type="scientific">Artemisia annua</name>
    <name type="common">Sweet wormwood</name>
    <dbReference type="NCBI Taxonomy" id="35608"/>
    <lineage>
        <taxon>Eukaryota</taxon>
        <taxon>Viridiplantae</taxon>
        <taxon>Streptophyta</taxon>
        <taxon>Embryophyta</taxon>
        <taxon>Tracheophyta</taxon>
        <taxon>Spermatophyta</taxon>
        <taxon>Magnoliopsida</taxon>
        <taxon>eudicotyledons</taxon>
        <taxon>Gunneridae</taxon>
        <taxon>Pentapetalae</taxon>
        <taxon>asterids</taxon>
        <taxon>campanulids</taxon>
        <taxon>Asterales</taxon>
        <taxon>Asteraceae</taxon>
        <taxon>Asteroideae</taxon>
        <taxon>Anthemideae</taxon>
        <taxon>Artemisiinae</taxon>
        <taxon>Artemisia</taxon>
    </lineage>
</organism>
<dbReference type="InterPro" id="IPR006153">
    <property type="entry name" value="Cation/H_exchanger_TM"/>
</dbReference>
<gene>
    <name evidence="7" type="ORF">CTI12_AA292870</name>
</gene>
<keyword evidence="8" id="KW-1185">Reference proteome</keyword>
<dbReference type="Gene3D" id="1.20.1530.20">
    <property type="match status" value="1"/>
</dbReference>
<evidence type="ECO:0000313" key="8">
    <source>
        <dbReference type="Proteomes" id="UP000245207"/>
    </source>
</evidence>
<feature type="transmembrane region" description="Helical" evidence="5">
    <location>
        <begin position="31"/>
        <end position="53"/>
    </location>
</feature>
<accession>A0A2U1N9L3</accession>
<keyword evidence="4 5" id="KW-0472">Membrane</keyword>
<dbReference type="PANTHER" id="PTHR46157:SF2">
    <property type="entry name" value="K(+) EFFLUX ANTIPORTER 1, CHLOROPLASTIC-RELATED"/>
    <property type="match status" value="1"/>
</dbReference>
<evidence type="ECO:0000256" key="1">
    <source>
        <dbReference type="ARBA" id="ARBA00004141"/>
    </source>
</evidence>
<dbReference type="GO" id="GO:0016020">
    <property type="term" value="C:membrane"/>
    <property type="evidence" value="ECO:0007669"/>
    <property type="project" value="UniProtKB-SubCell"/>
</dbReference>
<dbReference type="Proteomes" id="UP000245207">
    <property type="component" value="Unassembled WGS sequence"/>
</dbReference>
<proteinExistence type="predicted"/>
<comment type="subcellular location">
    <subcellularLocation>
        <location evidence="1">Membrane</location>
        <topology evidence="1">Multi-pass membrane protein</topology>
    </subcellularLocation>
</comment>
<comment type="caution">
    <text evidence="7">The sequence shown here is derived from an EMBL/GenBank/DDBJ whole genome shotgun (WGS) entry which is preliminary data.</text>
</comment>
<protein>
    <submittedName>
        <fullName evidence="7">K(+) efflux antiporter 2, chloroplastic</fullName>
    </submittedName>
</protein>
<evidence type="ECO:0000256" key="2">
    <source>
        <dbReference type="ARBA" id="ARBA00022692"/>
    </source>
</evidence>
<dbReference type="Pfam" id="PF00999">
    <property type="entry name" value="Na_H_Exchanger"/>
    <property type="match status" value="1"/>
</dbReference>
<keyword evidence="2 5" id="KW-0812">Transmembrane</keyword>
<evidence type="ECO:0000256" key="4">
    <source>
        <dbReference type="ARBA" id="ARBA00023136"/>
    </source>
</evidence>
<dbReference type="AlphaFoldDB" id="A0A2U1N9L3"/>
<feature type="domain" description="Cation/H+ exchanger transmembrane" evidence="6">
    <location>
        <begin position="36"/>
        <end position="90"/>
    </location>
</feature>
<dbReference type="PANTHER" id="PTHR46157">
    <property type="entry name" value="K(+) EFFLUX ANTIPORTER 3, CHLOROPLASTIC"/>
    <property type="match status" value="1"/>
</dbReference>
<name>A0A2U1N9L3_ARTAN</name>
<keyword evidence="3 5" id="KW-1133">Transmembrane helix</keyword>
<evidence type="ECO:0000313" key="7">
    <source>
        <dbReference type="EMBL" id="PWA70195.1"/>
    </source>
</evidence>
<feature type="transmembrane region" description="Helical" evidence="5">
    <location>
        <begin position="65"/>
        <end position="84"/>
    </location>
</feature>
<evidence type="ECO:0000259" key="6">
    <source>
        <dbReference type="Pfam" id="PF00999"/>
    </source>
</evidence>
<evidence type="ECO:0000256" key="5">
    <source>
        <dbReference type="SAM" id="Phobius"/>
    </source>
</evidence>
<dbReference type="STRING" id="35608.A0A2U1N9L3"/>
<sequence>MVSAVVLVLEIAFINVRITVRIRMIEIVSKVVVTLEASLSMGLGAFLAGLLLVETEFSLQVELDMAPCCGLLLGLFFLTVGMSIDPKVLVSNFPRFITDCWEDHTYGWTL</sequence>
<dbReference type="GO" id="GO:0015386">
    <property type="term" value="F:potassium:proton antiporter activity"/>
    <property type="evidence" value="ECO:0007669"/>
    <property type="project" value="TreeGrafter"/>
</dbReference>
<dbReference type="InterPro" id="IPR038770">
    <property type="entry name" value="Na+/solute_symporter_sf"/>
</dbReference>
<evidence type="ECO:0000256" key="3">
    <source>
        <dbReference type="ARBA" id="ARBA00022989"/>
    </source>
</evidence>
<reference evidence="7 8" key="1">
    <citation type="journal article" date="2018" name="Mol. Plant">
        <title>The genome of Artemisia annua provides insight into the evolution of Asteraceae family and artemisinin biosynthesis.</title>
        <authorList>
            <person name="Shen Q."/>
            <person name="Zhang L."/>
            <person name="Liao Z."/>
            <person name="Wang S."/>
            <person name="Yan T."/>
            <person name="Shi P."/>
            <person name="Liu M."/>
            <person name="Fu X."/>
            <person name="Pan Q."/>
            <person name="Wang Y."/>
            <person name="Lv Z."/>
            <person name="Lu X."/>
            <person name="Zhang F."/>
            <person name="Jiang W."/>
            <person name="Ma Y."/>
            <person name="Chen M."/>
            <person name="Hao X."/>
            <person name="Li L."/>
            <person name="Tang Y."/>
            <person name="Lv G."/>
            <person name="Zhou Y."/>
            <person name="Sun X."/>
            <person name="Brodelius P.E."/>
            <person name="Rose J.K.C."/>
            <person name="Tang K."/>
        </authorList>
    </citation>
    <scope>NUCLEOTIDE SEQUENCE [LARGE SCALE GENOMIC DNA]</scope>
    <source>
        <strain evidence="8">cv. Huhao1</strain>
        <tissue evidence="7">Leaf</tissue>
    </source>
</reference>